<dbReference type="Gene3D" id="1.10.150.20">
    <property type="entry name" value="5' to 3' exonuclease, C-terminal subdomain"/>
    <property type="match status" value="1"/>
</dbReference>
<dbReference type="GO" id="GO:0009379">
    <property type="term" value="C:Holliday junction helicase complex"/>
    <property type="evidence" value="ECO:0007669"/>
    <property type="project" value="InterPro"/>
</dbReference>
<dbReference type="InterPro" id="IPR036267">
    <property type="entry name" value="RuvA_C_sf"/>
</dbReference>
<dbReference type="InterPro" id="IPR003583">
    <property type="entry name" value="Hlx-hairpin-Hlx_DNA-bd_motif"/>
</dbReference>
<dbReference type="GO" id="GO:0006281">
    <property type="term" value="P:DNA repair"/>
    <property type="evidence" value="ECO:0007669"/>
    <property type="project" value="UniProtKB-UniRule"/>
</dbReference>
<keyword evidence="2 6" id="KW-0227">DNA damage</keyword>
<dbReference type="SUPFAM" id="SSF50249">
    <property type="entry name" value="Nucleic acid-binding proteins"/>
    <property type="match status" value="1"/>
</dbReference>
<evidence type="ECO:0000256" key="6">
    <source>
        <dbReference type="HAMAP-Rule" id="MF_00031"/>
    </source>
</evidence>
<dbReference type="InterPro" id="IPR013849">
    <property type="entry name" value="DNA_helicase_Holl-junc_RuvA_I"/>
</dbReference>
<dbReference type="RefSeq" id="WP_234800691.1">
    <property type="nucleotide sequence ID" value="NZ_CP015136.1"/>
</dbReference>
<dbReference type="SUPFAM" id="SSF46929">
    <property type="entry name" value="DNA helicase RuvA subunit, C-terminal domain"/>
    <property type="match status" value="1"/>
</dbReference>
<dbReference type="GO" id="GO:0048476">
    <property type="term" value="C:Holliday junction resolvase complex"/>
    <property type="evidence" value="ECO:0007669"/>
    <property type="project" value="UniProtKB-UniRule"/>
</dbReference>
<dbReference type="GO" id="GO:0006310">
    <property type="term" value="P:DNA recombination"/>
    <property type="evidence" value="ECO:0007669"/>
    <property type="project" value="UniProtKB-UniRule"/>
</dbReference>
<dbReference type="STRING" id="1855912.LuPra_00570"/>
<dbReference type="InterPro" id="IPR010994">
    <property type="entry name" value="RuvA_2-like"/>
</dbReference>
<evidence type="ECO:0000256" key="2">
    <source>
        <dbReference type="ARBA" id="ARBA00022763"/>
    </source>
</evidence>
<evidence type="ECO:0000256" key="3">
    <source>
        <dbReference type="ARBA" id="ARBA00023125"/>
    </source>
</evidence>
<evidence type="ECO:0000313" key="9">
    <source>
        <dbReference type="Proteomes" id="UP000076079"/>
    </source>
</evidence>
<reference evidence="9" key="2">
    <citation type="submission" date="2016-04" db="EMBL/GenBank/DDBJ databases">
        <title>First Complete Genome Sequence of a Subdivision 6 Acidobacterium.</title>
        <authorList>
            <person name="Huang S."/>
            <person name="Vieira S."/>
            <person name="Bunk B."/>
            <person name="Riedel T."/>
            <person name="Sproeer C."/>
            <person name="Overmann J."/>
        </authorList>
    </citation>
    <scope>NUCLEOTIDE SEQUENCE [LARGE SCALE GENOMIC DNA]</scope>
    <source>
        <strain evidence="9">DSM 100886 HEG_-6_39</strain>
    </source>
</reference>
<dbReference type="SMART" id="SM00278">
    <property type="entry name" value="HhH1"/>
    <property type="match status" value="2"/>
</dbReference>
<evidence type="ECO:0000256" key="4">
    <source>
        <dbReference type="ARBA" id="ARBA00023172"/>
    </source>
</evidence>
<proteinExistence type="inferred from homology"/>
<feature type="region of interest" description="Domain II" evidence="6">
    <location>
        <begin position="65"/>
        <end position="142"/>
    </location>
</feature>
<protein>
    <recommendedName>
        <fullName evidence="6">Holliday junction branch migration complex subunit RuvA</fullName>
    </recommendedName>
</protein>
<dbReference type="InterPro" id="IPR011114">
    <property type="entry name" value="RuvA_C"/>
</dbReference>
<keyword evidence="9" id="KW-1185">Reference proteome</keyword>
<feature type="domain" description="Helix-hairpin-helix DNA-binding motif class 1" evidence="7">
    <location>
        <begin position="108"/>
        <end position="127"/>
    </location>
</feature>
<keyword evidence="8" id="KW-0378">Hydrolase</keyword>
<dbReference type="Pfam" id="PF01330">
    <property type="entry name" value="RuvA_N"/>
    <property type="match status" value="1"/>
</dbReference>
<dbReference type="Pfam" id="PF07499">
    <property type="entry name" value="RuvA_C"/>
    <property type="match status" value="1"/>
</dbReference>
<dbReference type="Gene3D" id="1.10.8.10">
    <property type="entry name" value="DNA helicase RuvA subunit, C-terminal domain"/>
    <property type="match status" value="1"/>
</dbReference>
<gene>
    <name evidence="6 8" type="primary">ruvA</name>
    <name evidence="8" type="ORF">LuPra_00570</name>
</gene>
<comment type="subcellular location">
    <subcellularLocation>
        <location evidence="6">Cytoplasm</location>
    </subcellularLocation>
</comment>
<dbReference type="InterPro" id="IPR012340">
    <property type="entry name" value="NA-bd_OB-fold"/>
</dbReference>
<dbReference type="InterPro" id="IPR000085">
    <property type="entry name" value="RuvA"/>
</dbReference>
<dbReference type="PATRIC" id="fig|1813736.3.peg.595"/>
<feature type="region of interest" description="Domain III" evidence="6">
    <location>
        <begin position="152"/>
        <end position="197"/>
    </location>
</feature>
<dbReference type="GO" id="GO:0009378">
    <property type="term" value="F:four-way junction helicase activity"/>
    <property type="evidence" value="ECO:0007669"/>
    <property type="project" value="InterPro"/>
</dbReference>
<dbReference type="EMBL" id="CP015136">
    <property type="protein sequence ID" value="AMY07398.1"/>
    <property type="molecule type" value="Genomic_DNA"/>
</dbReference>
<feature type="region of interest" description="Domain I" evidence="6">
    <location>
        <begin position="1"/>
        <end position="64"/>
    </location>
</feature>
<dbReference type="SUPFAM" id="SSF47781">
    <property type="entry name" value="RuvA domain 2-like"/>
    <property type="match status" value="1"/>
</dbReference>
<dbReference type="Pfam" id="PF14520">
    <property type="entry name" value="HHH_5"/>
    <property type="match status" value="1"/>
</dbReference>
<keyword evidence="8" id="KW-0547">Nucleotide-binding</keyword>
<comment type="subunit">
    <text evidence="6">Homotetramer. Forms an RuvA(8)-RuvB(12)-Holliday junction (HJ) complex. HJ DNA is sandwiched between 2 RuvA tetramers; dsDNA enters through RuvA and exits via RuvB. An RuvB hexamer assembles on each DNA strand where it exits the tetramer. Each RuvB hexamer is contacted by two RuvA subunits (via domain III) on 2 adjacent RuvB subunits; this complex drives branch migration. In the full resolvosome a probable DNA-RuvA(4)-RuvB(12)-RuvC(2) complex forms which resolves the HJ.</text>
</comment>
<keyword evidence="3 6" id="KW-0238">DNA-binding</keyword>
<dbReference type="NCBIfam" id="TIGR00084">
    <property type="entry name" value="ruvA"/>
    <property type="match status" value="1"/>
</dbReference>
<accession>A0A143PH47</accession>
<sequence>MIAALRGRLMEKQPARLIVDVAGVGYDVQVPLSTYGRIGDVGGDVSLRVYTHVREEQIALFGFLTALEQQIFERLISVNGIGPKVALAVLSGIAPGDLVASVQGNEPARLTTIPGIGRKTAERIVLELRDRLPAALPVSADPVTPGSIVRADLLSALVNLGYQRPVVEKAVGDVLKAQPAATFDEALRQALGRLARA</sequence>
<evidence type="ECO:0000259" key="7">
    <source>
        <dbReference type="SMART" id="SM00278"/>
    </source>
</evidence>
<dbReference type="Gene3D" id="2.40.50.140">
    <property type="entry name" value="Nucleic acid-binding proteins"/>
    <property type="match status" value="1"/>
</dbReference>
<keyword evidence="8" id="KW-0347">Helicase</keyword>
<dbReference type="GO" id="GO:0005524">
    <property type="term" value="F:ATP binding"/>
    <property type="evidence" value="ECO:0007669"/>
    <property type="project" value="InterPro"/>
</dbReference>
<name>A0A143PH47_LUTPR</name>
<keyword evidence="4 6" id="KW-0233">DNA recombination</keyword>
<keyword evidence="1 6" id="KW-0963">Cytoplasm</keyword>
<feature type="domain" description="Helix-hairpin-helix DNA-binding motif class 1" evidence="7">
    <location>
        <begin position="73"/>
        <end position="92"/>
    </location>
</feature>
<dbReference type="GO" id="GO:0000400">
    <property type="term" value="F:four-way junction DNA binding"/>
    <property type="evidence" value="ECO:0007669"/>
    <property type="project" value="UniProtKB-UniRule"/>
</dbReference>
<dbReference type="KEGG" id="abac:LuPra_00570"/>
<dbReference type="GO" id="GO:0016787">
    <property type="term" value="F:hydrolase activity"/>
    <property type="evidence" value="ECO:0007669"/>
    <property type="project" value="UniProtKB-KW"/>
</dbReference>
<keyword evidence="5 6" id="KW-0234">DNA repair</keyword>
<dbReference type="GO" id="GO:0005737">
    <property type="term" value="C:cytoplasm"/>
    <property type="evidence" value="ECO:0007669"/>
    <property type="project" value="UniProtKB-SubCell"/>
</dbReference>
<dbReference type="HAMAP" id="MF_00031">
    <property type="entry name" value="DNA_HJ_migration_RuvA"/>
    <property type="match status" value="1"/>
</dbReference>
<dbReference type="CDD" id="cd14332">
    <property type="entry name" value="UBA_RuvA_C"/>
    <property type="match status" value="1"/>
</dbReference>
<dbReference type="Proteomes" id="UP000076079">
    <property type="component" value="Chromosome"/>
</dbReference>
<evidence type="ECO:0000256" key="5">
    <source>
        <dbReference type="ARBA" id="ARBA00023204"/>
    </source>
</evidence>
<keyword evidence="8" id="KW-0067">ATP-binding</keyword>
<organism evidence="8 9">
    <name type="scientific">Luteitalea pratensis</name>
    <dbReference type="NCBI Taxonomy" id="1855912"/>
    <lineage>
        <taxon>Bacteria</taxon>
        <taxon>Pseudomonadati</taxon>
        <taxon>Acidobacteriota</taxon>
        <taxon>Vicinamibacteria</taxon>
        <taxon>Vicinamibacterales</taxon>
        <taxon>Vicinamibacteraceae</taxon>
        <taxon>Luteitalea</taxon>
    </lineage>
</organism>
<dbReference type="AlphaFoldDB" id="A0A143PH47"/>
<evidence type="ECO:0000256" key="1">
    <source>
        <dbReference type="ARBA" id="ARBA00022490"/>
    </source>
</evidence>
<comment type="caution">
    <text evidence="6">Lacks conserved residue(s) required for the propagation of feature annotation.</text>
</comment>
<reference evidence="8 9" key="1">
    <citation type="journal article" date="2016" name="Genome Announc.">
        <title>First Complete Genome Sequence of a Subdivision 6 Acidobacterium Strain.</title>
        <authorList>
            <person name="Huang S."/>
            <person name="Vieira S."/>
            <person name="Bunk B."/>
            <person name="Riedel T."/>
            <person name="Sproer C."/>
            <person name="Overmann J."/>
        </authorList>
    </citation>
    <scope>NUCLEOTIDE SEQUENCE [LARGE SCALE GENOMIC DNA]</scope>
    <source>
        <strain evidence="9">DSM 100886 HEG_-6_39</strain>
    </source>
</reference>
<comment type="function">
    <text evidence="6">The RuvA-RuvB-RuvC complex processes Holliday junction (HJ) DNA during genetic recombination and DNA repair, while the RuvA-RuvB complex plays an important role in the rescue of blocked DNA replication forks via replication fork reversal (RFR). RuvA specifically binds to HJ cruciform DNA, conferring on it an open structure. The RuvB hexamer acts as an ATP-dependent pump, pulling dsDNA into and through the RuvAB complex. HJ branch migration allows RuvC to scan DNA until it finds its consensus sequence, where it cleaves and resolves the cruciform DNA.</text>
</comment>
<comment type="similarity">
    <text evidence="6">Belongs to the RuvA family.</text>
</comment>
<comment type="domain">
    <text evidence="6">Has three domains with a flexible linker between the domains II and III and assumes an 'L' shape. Domain III is highly mobile and contacts RuvB.</text>
</comment>
<evidence type="ECO:0000313" key="8">
    <source>
        <dbReference type="EMBL" id="AMY07398.1"/>
    </source>
</evidence>